<evidence type="ECO:0000313" key="2">
    <source>
        <dbReference type="Proteomes" id="UP001569153"/>
    </source>
</evidence>
<keyword evidence="2" id="KW-1185">Reference proteome</keyword>
<organism evidence="1 2">
    <name type="scientific">Vibrio cortegadensis</name>
    <dbReference type="NCBI Taxonomy" id="1328770"/>
    <lineage>
        <taxon>Bacteria</taxon>
        <taxon>Pseudomonadati</taxon>
        <taxon>Pseudomonadota</taxon>
        <taxon>Gammaproteobacteria</taxon>
        <taxon>Vibrionales</taxon>
        <taxon>Vibrionaceae</taxon>
        <taxon>Vibrio</taxon>
    </lineage>
</organism>
<protein>
    <submittedName>
        <fullName evidence="1">Uncharacterized protein</fullName>
    </submittedName>
</protein>
<evidence type="ECO:0000313" key="1">
    <source>
        <dbReference type="EMBL" id="MEZ8197037.1"/>
    </source>
</evidence>
<name>A0ABV4MBX8_9VIBR</name>
<accession>A0ABV4MBX8</accession>
<dbReference type="Proteomes" id="UP001569153">
    <property type="component" value="Unassembled WGS sequence"/>
</dbReference>
<gene>
    <name evidence="1" type="ORF">ACED38_19475</name>
</gene>
<feature type="non-terminal residue" evidence="1">
    <location>
        <position position="1"/>
    </location>
</feature>
<proteinExistence type="predicted"/>
<sequence>EESSVDITLAPNHFLVSLLKLAHNDYLVYQPNTDKLINRNAKKNENMWQLTEKGRQYAETYLSASLRPKRQYIKSRNKRTNQLA</sequence>
<comment type="caution">
    <text evidence="1">The sequence shown here is derived from an EMBL/GenBank/DDBJ whole genome shotgun (WGS) entry which is preliminary data.</text>
</comment>
<reference evidence="1 2" key="1">
    <citation type="submission" date="2024-06" db="EMBL/GenBank/DDBJ databases">
        <authorList>
            <person name="Steensen K."/>
            <person name="Seneca J."/>
            <person name="Bartlau N."/>
            <person name="Yu A.X."/>
            <person name="Polz M.F."/>
        </authorList>
    </citation>
    <scope>NUCLEOTIDE SEQUENCE [LARGE SCALE GENOMIC DNA]</scope>
    <source>
        <strain evidence="1 2">FF146</strain>
    </source>
</reference>
<dbReference type="EMBL" id="JBGOOT010000063">
    <property type="protein sequence ID" value="MEZ8197037.1"/>
    <property type="molecule type" value="Genomic_DNA"/>
</dbReference>